<name>A0ACC2WNQ2_9TREE</name>
<evidence type="ECO:0000313" key="1">
    <source>
        <dbReference type="EMBL" id="KAJ9113076.1"/>
    </source>
</evidence>
<evidence type="ECO:0000313" key="2">
    <source>
        <dbReference type="Proteomes" id="UP001230649"/>
    </source>
</evidence>
<organism evidence="1 2">
    <name type="scientific">Naganishia adeliensis</name>
    <dbReference type="NCBI Taxonomy" id="92952"/>
    <lineage>
        <taxon>Eukaryota</taxon>
        <taxon>Fungi</taxon>
        <taxon>Dikarya</taxon>
        <taxon>Basidiomycota</taxon>
        <taxon>Agaricomycotina</taxon>
        <taxon>Tremellomycetes</taxon>
        <taxon>Filobasidiales</taxon>
        <taxon>Filobasidiaceae</taxon>
        <taxon>Naganishia</taxon>
    </lineage>
</organism>
<sequence length="365" mass="41944">MLVIRQKALIFGKCLSSPYSQACELIAALRRWEFAMANDVVLPDEYDRIHLDLAPFFALPRDEMHKRVEEVQNLPETYTLKIHRGRVTIDGSLIYDTAEAMDMCQNPYMLDLHGLTVEKHGPASHPLPHTSLLPLFSLAKTSIKKAHRFRLHAFAQNQSEESLSFYMPDFTGEGGALKMRKETGTVKDIAEFFYDMKLAGSPLQCDEGDGTCETMDEEFDFAPHQTPDQLNQYKFMFDIDGNGWSARFRRLMTTNSVVLKTGMFTEWFQAHIVPWFHYIPTRLDYSDLPTILGFLRGSPDSPDQGFDEVAQAIAQNGKCFVQKMFRVQDLQAYMFRLLLEYARLVAQTDEGVDFLYEFEPDLSEH</sequence>
<keyword evidence="2" id="KW-1185">Reference proteome</keyword>
<gene>
    <name evidence="1" type="ORF">QFC20_001963</name>
</gene>
<reference evidence="1" key="1">
    <citation type="submission" date="2023-04" db="EMBL/GenBank/DDBJ databases">
        <title>Draft Genome sequencing of Naganishia species isolated from polar environments using Oxford Nanopore Technology.</title>
        <authorList>
            <person name="Leo P."/>
            <person name="Venkateswaran K."/>
        </authorList>
    </citation>
    <scope>NUCLEOTIDE SEQUENCE</scope>
    <source>
        <strain evidence="1">MNA-CCFEE 5262</strain>
    </source>
</reference>
<protein>
    <submittedName>
        <fullName evidence="1">Uncharacterized protein</fullName>
    </submittedName>
</protein>
<proteinExistence type="predicted"/>
<dbReference type="EMBL" id="JASBWS010000013">
    <property type="protein sequence ID" value="KAJ9113076.1"/>
    <property type="molecule type" value="Genomic_DNA"/>
</dbReference>
<dbReference type="Proteomes" id="UP001230649">
    <property type="component" value="Unassembled WGS sequence"/>
</dbReference>
<comment type="caution">
    <text evidence="1">The sequence shown here is derived from an EMBL/GenBank/DDBJ whole genome shotgun (WGS) entry which is preliminary data.</text>
</comment>
<accession>A0ACC2WNQ2</accession>